<dbReference type="Gene3D" id="2.30.30.700">
    <property type="entry name" value="SLA1 homology domain 1"/>
    <property type="match status" value="1"/>
</dbReference>
<evidence type="ECO:0000256" key="3">
    <source>
        <dbReference type="ARBA" id="ARBA00004413"/>
    </source>
</evidence>
<evidence type="ECO:0000256" key="11">
    <source>
        <dbReference type="ARBA" id="ARBA00022753"/>
    </source>
</evidence>
<feature type="compositionally biased region" description="Low complexity" evidence="16">
    <location>
        <begin position="697"/>
        <end position="709"/>
    </location>
</feature>
<dbReference type="Gene3D" id="2.30.30.40">
    <property type="entry name" value="SH3 Domains"/>
    <property type="match status" value="3"/>
</dbReference>
<keyword evidence="19" id="KW-1185">Reference proteome</keyword>
<feature type="domain" description="SH3" evidence="17">
    <location>
        <begin position="69"/>
        <end position="126"/>
    </location>
</feature>
<accession>A0A6A6UT00</accession>
<protein>
    <recommendedName>
        <fullName evidence="5">Actin cytoskeleton-regulatory complex protein SLA1</fullName>
    </recommendedName>
</protein>
<evidence type="ECO:0000256" key="10">
    <source>
        <dbReference type="ARBA" id="ARBA00022737"/>
    </source>
</evidence>
<dbReference type="CDD" id="cd11773">
    <property type="entry name" value="SH3_Sla1p_1"/>
    <property type="match status" value="1"/>
</dbReference>
<dbReference type="InterPro" id="IPR035800">
    <property type="entry name" value="Sla1_SH3_1"/>
</dbReference>
<gene>
    <name evidence="18" type="ORF">BT63DRAFT_419825</name>
</gene>
<dbReference type="GO" id="GO:0030479">
    <property type="term" value="C:actin cortical patch"/>
    <property type="evidence" value="ECO:0007669"/>
    <property type="project" value="UniProtKB-SubCell"/>
</dbReference>
<feature type="compositionally biased region" description="Pro residues" evidence="16">
    <location>
        <begin position="816"/>
        <end position="826"/>
    </location>
</feature>
<dbReference type="SUPFAM" id="SSF50044">
    <property type="entry name" value="SH3-domain"/>
    <property type="match status" value="3"/>
</dbReference>
<feature type="compositionally biased region" description="Basic and acidic residues" evidence="16">
    <location>
        <begin position="536"/>
        <end position="545"/>
    </location>
</feature>
<feature type="region of interest" description="Disordered" evidence="16">
    <location>
        <begin position="600"/>
        <end position="624"/>
    </location>
</feature>
<evidence type="ECO:0000256" key="16">
    <source>
        <dbReference type="SAM" id="MobiDB-lite"/>
    </source>
</evidence>
<dbReference type="PRINTS" id="PR00452">
    <property type="entry name" value="SH3DOMAIN"/>
</dbReference>
<evidence type="ECO:0000256" key="8">
    <source>
        <dbReference type="ARBA" id="ARBA00022490"/>
    </source>
</evidence>
<feature type="compositionally biased region" description="Basic and acidic residues" evidence="16">
    <location>
        <begin position="732"/>
        <end position="743"/>
    </location>
</feature>
<evidence type="ECO:0000256" key="12">
    <source>
        <dbReference type="ARBA" id="ARBA00023136"/>
    </source>
</evidence>
<evidence type="ECO:0000256" key="9">
    <source>
        <dbReference type="ARBA" id="ARBA00022583"/>
    </source>
</evidence>
<feature type="domain" description="SH3" evidence="17">
    <location>
        <begin position="401"/>
        <end position="463"/>
    </location>
</feature>
<feature type="region of interest" description="Disordered" evidence="16">
    <location>
        <begin position="124"/>
        <end position="171"/>
    </location>
</feature>
<dbReference type="InterPro" id="IPR056996">
    <property type="entry name" value="PH_SLA1"/>
</dbReference>
<keyword evidence="7" id="KW-1003">Cell membrane</keyword>
<dbReference type="OrthoDB" id="26539at2759"/>
<evidence type="ECO:0000313" key="19">
    <source>
        <dbReference type="Proteomes" id="UP000799302"/>
    </source>
</evidence>
<dbReference type="Pfam" id="PF24081">
    <property type="entry name" value="PH_SLA1"/>
    <property type="match status" value="1"/>
</dbReference>
<evidence type="ECO:0000256" key="4">
    <source>
        <dbReference type="ARBA" id="ARBA00007948"/>
    </source>
</evidence>
<keyword evidence="13" id="KW-0009">Actin-binding</keyword>
<name>A0A6A6UT00_9PEZI</name>
<reference evidence="18" key="1">
    <citation type="journal article" date="2020" name="Stud. Mycol.">
        <title>101 Dothideomycetes genomes: a test case for predicting lifestyles and emergence of pathogens.</title>
        <authorList>
            <person name="Haridas S."/>
            <person name="Albert R."/>
            <person name="Binder M."/>
            <person name="Bloem J."/>
            <person name="Labutti K."/>
            <person name="Salamov A."/>
            <person name="Andreopoulos B."/>
            <person name="Baker S."/>
            <person name="Barry K."/>
            <person name="Bills G."/>
            <person name="Bluhm B."/>
            <person name="Cannon C."/>
            <person name="Castanera R."/>
            <person name="Culley D."/>
            <person name="Daum C."/>
            <person name="Ezra D."/>
            <person name="Gonzalez J."/>
            <person name="Henrissat B."/>
            <person name="Kuo A."/>
            <person name="Liang C."/>
            <person name="Lipzen A."/>
            <person name="Lutzoni F."/>
            <person name="Magnuson J."/>
            <person name="Mondo S."/>
            <person name="Nolan M."/>
            <person name="Ohm R."/>
            <person name="Pangilinan J."/>
            <person name="Park H.-J."/>
            <person name="Ramirez L."/>
            <person name="Alfaro M."/>
            <person name="Sun H."/>
            <person name="Tritt A."/>
            <person name="Yoshinaga Y."/>
            <person name="Zwiers L.-H."/>
            <person name="Turgeon B."/>
            <person name="Goodwin S."/>
            <person name="Spatafora J."/>
            <person name="Crous P."/>
            <person name="Grigoriev I."/>
        </authorList>
    </citation>
    <scope>NUCLEOTIDE SEQUENCE</scope>
    <source>
        <strain evidence="18">CBS 115976</strain>
    </source>
</reference>
<organism evidence="18 19">
    <name type="scientific">Microthyrium microscopicum</name>
    <dbReference type="NCBI Taxonomy" id="703497"/>
    <lineage>
        <taxon>Eukaryota</taxon>
        <taxon>Fungi</taxon>
        <taxon>Dikarya</taxon>
        <taxon>Ascomycota</taxon>
        <taxon>Pezizomycotina</taxon>
        <taxon>Dothideomycetes</taxon>
        <taxon>Dothideomycetes incertae sedis</taxon>
        <taxon>Microthyriales</taxon>
        <taxon>Microthyriaceae</taxon>
        <taxon>Microthyrium</taxon>
    </lineage>
</organism>
<evidence type="ECO:0000256" key="7">
    <source>
        <dbReference type="ARBA" id="ARBA00022475"/>
    </source>
</evidence>
<feature type="region of interest" description="Disordered" evidence="16">
    <location>
        <begin position="780"/>
        <end position="937"/>
    </location>
</feature>
<dbReference type="InterPro" id="IPR013761">
    <property type="entry name" value="SAM/pointed_sf"/>
</dbReference>
<evidence type="ECO:0000313" key="18">
    <source>
        <dbReference type="EMBL" id="KAF2674541.1"/>
    </source>
</evidence>
<feature type="compositionally biased region" description="Low complexity" evidence="16">
    <location>
        <begin position="183"/>
        <end position="193"/>
    </location>
</feature>
<feature type="domain" description="SH3" evidence="17">
    <location>
        <begin position="2"/>
        <end position="68"/>
    </location>
</feature>
<evidence type="ECO:0000256" key="6">
    <source>
        <dbReference type="ARBA" id="ARBA00022443"/>
    </source>
</evidence>
<dbReference type="CDD" id="cd11775">
    <property type="entry name" value="SH3_Sla1p_3"/>
    <property type="match status" value="1"/>
</dbReference>
<dbReference type="InterPro" id="IPR035821">
    <property type="entry name" value="Sla1_SH3_3"/>
</dbReference>
<feature type="region of interest" description="Disordered" evidence="16">
    <location>
        <begin position="495"/>
        <end position="545"/>
    </location>
</feature>
<evidence type="ECO:0000256" key="14">
    <source>
        <dbReference type="ARBA" id="ARBA00023212"/>
    </source>
</evidence>
<evidence type="ECO:0000256" key="1">
    <source>
        <dbReference type="ARBA" id="ARBA00004125"/>
    </source>
</evidence>
<feature type="compositionally biased region" description="Low complexity" evidence="16">
    <location>
        <begin position="827"/>
        <end position="839"/>
    </location>
</feature>
<dbReference type="Proteomes" id="UP000799302">
    <property type="component" value="Unassembled WGS sequence"/>
</dbReference>
<dbReference type="InterPro" id="IPR001452">
    <property type="entry name" value="SH3_domain"/>
</dbReference>
<dbReference type="Gene3D" id="1.10.150.50">
    <property type="entry name" value="Transcription Factor, Ets-1"/>
    <property type="match status" value="1"/>
</dbReference>
<feature type="compositionally biased region" description="Low complexity" evidence="16">
    <location>
        <begin position="226"/>
        <end position="243"/>
    </location>
</feature>
<feature type="compositionally biased region" description="Basic and acidic residues" evidence="16">
    <location>
        <begin position="495"/>
        <end position="504"/>
    </location>
</feature>
<dbReference type="GO" id="GO:0006897">
    <property type="term" value="P:endocytosis"/>
    <property type="evidence" value="ECO:0007669"/>
    <property type="project" value="UniProtKB-KW"/>
</dbReference>
<feature type="region of interest" description="Disordered" evidence="16">
    <location>
        <begin position="468"/>
        <end position="487"/>
    </location>
</feature>
<dbReference type="PANTHER" id="PTHR15735:SF19">
    <property type="entry name" value="ACTIN CYTOSKELETON-REGULATORY COMPLEX PROTEIN SLA1"/>
    <property type="match status" value="1"/>
</dbReference>
<dbReference type="EMBL" id="MU004230">
    <property type="protein sequence ID" value="KAF2674541.1"/>
    <property type="molecule type" value="Genomic_DNA"/>
</dbReference>
<evidence type="ECO:0000256" key="5">
    <source>
        <dbReference type="ARBA" id="ARBA00020357"/>
    </source>
</evidence>
<keyword evidence="6 15" id="KW-0728">SH3 domain</keyword>
<evidence type="ECO:0000256" key="15">
    <source>
        <dbReference type="PROSITE-ProRule" id="PRU00192"/>
    </source>
</evidence>
<dbReference type="PROSITE" id="PS50002">
    <property type="entry name" value="SH3"/>
    <property type="match status" value="3"/>
</dbReference>
<dbReference type="GO" id="GO:0005886">
    <property type="term" value="C:plasma membrane"/>
    <property type="evidence" value="ECO:0007669"/>
    <property type="project" value="UniProtKB-SubCell"/>
</dbReference>
<dbReference type="GO" id="GO:0003779">
    <property type="term" value="F:actin binding"/>
    <property type="evidence" value="ECO:0007669"/>
    <property type="project" value="UniProtKB-KW"/>
</dbReference>
<dbReference type="SMART" id="SM00326">
    <property type="entry name" value="SH3"/>
    <property type="match status" value="3"/>
</dbReference>
<dbReference type="InterPro" id="IPR036028">
    <property type="entry name" value="SH3-like_dom_sf"/>
</dbReference>
<feature type="compositionally biased region" description="Low complexity" evidence="16">
    <location>
        <begin position="473"/>
        <end position="482"/>
    </location>
</feature>
<evidence type="ECO:0000259" key="17">
    <source>
        <dbReference type="PROSITE" id="PS50002"/>
    </source>
</evidence>
<feature type="compositionally biased region" description="Low complexity" evidence="16">
    <location>
        <begin position="923"/>
        <end position="937"/>
    </location>
</feature>
<feature type="region of interest" description="Disordered" evidence="16">
    <location>
        <begin position="694"/>
        <end position="764"/>
    </location>
</feature>
<dbReference type="AlphaFoldDB" id="A0A6A6UT00"/>
<feature type="compositionally biased region" description="Low complexity" evidence="16">
    <location>
        <begin position="786"/>
        <end position="801"/>
    </location>
</feature>
<dbReference type="Pfam" id="PF00018">
    <property type="entry name" value="SH3_1"/>
    <property type="match status" value="2"/>
</dbReference>
<dbReference type="Pfam" id="PF03983">
    <property type="entry name" value="SHD1"/>
    <property type="match status" value="1"/>
</dbReference>
<feature type="region of interest" description="Disordered" evidence="16">
    <location>
        <begin position="1038"/>
        <end position="1107"/>
    </location>
</feature>
<keyword evidence="9" id="KW-0254">Endocytosis</keyword>
<keyword evidence="10" id="KW-0677">Repeat</keyword>
<feature type="compositionally biased region" description="Polar residues" evidence="16">
    <location>
        <begin position="745"/>
        <end position="758"/>
    </location>
</feature>
<proteinExistence type="inferred from homology"/>
<comment type="subcellular location">
    <subcellularLocation>
        <location evidence="3">Cell membrane</location>
        <topology evidence="3">Peripheral membrane protein</topology>
        <orientation evidence="3">Cytoplasmic side</orientation>
    </subcellularLocation>
    <subcellularLocation>
        <location evidence="2">Cytoplasm</location>
        <location evidence="2">Cytoskeleton</location>
        <location evidence="2">Actin patch</location>
    </subcellularLocation>
    <subcellularLocation>
        <location evidence="1">Endosome membrane</location>
        <topology evidence="1">Peripheral membrane protein</topology>
        <orientation evidence="1">Cytoplasmic side</orientation>
    </subcellularLocation>
</comment>
<keyword evidence="12" id="KW-0472">Membrane</keyword>
<dbReference type="Pfam" id="PF14604">
    <property type="entry name" value="SH3_9"/>
    <property type="match status" value="1"/>
</dbReference>
<dbReference type="GO" id="GO:0010008">
    <property type="term" value="C:endosome membrane"/>
    <property type="evidence" value="ECO:0007669"/>
    <property type="project" value="UniProtKB-SubCell"/>
</dbReference>
<keyword evidence="14" id="KW-0206">Cytoskeleton</keyword>
<sequence>MVFIGVYRAVYDYAPQDDNELTVKDGDLLCIVEKGDDGWWKVKKKAQSDEEDEPEGLVPENYLEETKAIGKARALYEYTRQTDEELSFAEDAVLEVFDTSDEDWTLVGVRGEYGFVPANYIELEEAPPPMPTRPRAVSDARPAPESQRAPLTIRAPSPSPPESPMQSVTSPAAALAGIIGARANGSSSASRRNPSPPREPLPPRKHVQFSPEESDEEAPAPRLPRRPTGPAEPSSPAIPSIPAVSRESRPSKHVTIREPMSPASSEGVLPSPPHNRAVSMGFDDNRAMSRGGFRLYNIYEIVEALGRSRKTPITLGIDLAKGVIMISSGESKESKEWSADKLTNYSIEGKHVFMELIRPTKSVDFHAGAKETAQEIVSALGELAGAVKAEGLRDIFATGPGAQKLGKILYDFKANASDEVSVKTDEEVIVLDDTKSEDWWLVKRSKNGKEGMVPSSYVEVTGTITTAQTAGRSASSSNGKSSFVEQNRLEEQRLAREASRKDEVGPGYKLPERGSSLSDMPPSRKDTNSKSSSKRSMPDSRKVRTWTDKSGTFKVEAEFIGLKDSKIHLHKINGVKIAVPVQKMSPVDLDYVEKATGQSLDDERSLADVKRKRSQKDPGAGASVEKKPDYDWFDFFLQCGVNYQVCERYAQAFKRDEMGEENMPDVTPELLRKLGIKEGDILRVMKYLDSKYGRTRAAASPSDATGAAGLFTKEGGALRNNRRPTPSNPARDTVDADALKPKTGEASQSPASASTPGEPSQKKLVDGFEDNAWEVRGAKAAPPPVSASAQVPAPVASPPVSNALTELSGLSLDTPPMQPTPAPQPAPVQQEQSSPAAQPTQPPGATPSLFEQLAKSPANQQSLNPPRQRPLAPMQTNSNSLMTPPPMRAASAPQNQQSAFQPPPLQAQLTGYPGQMMQNQMSPQGPNLQQQGYQQQGLMPQATGFQPQMTGFNPMQNGMMPQQTGYPQFQQQGMQYGQFQQPQQTGFQPQFQQQLMNGQQNGSPFADPPVAAYQPLQPQATGINAFLPSPLMPQRTGAPPVNFGPGNLPPVPPIPQSAPAPLVPQRTGPPPPVRFGVNPAVKRLAPQPTGKRANLSSATPDNPFGFQ</sequence>
<keyword evidence="8" id="KW-0963">Cytoplasm</keyword>
<dbReference type="GO" id="GO:0043130">
    <property type="term" value="F:ubiquitin binding"/>
    <property type="evidence" value="ECO:0007669"/>
    <property type="project" value="InterPro"/>
</dbReference>
<dbReference type="GO" id="GO:0042802">
    <property type="term" value="F:identical protein binding"/>
    <property type="evidence" value="ECO:0007669"/>
    <property type="project" value="InterPro"/>
</dbReference>
<dbReference type="GO" id="GO:0030674">
    <property type="term" value="F:protein-macromolecule adaptor activity"/>
    <property type="evidence" value="ECO:0007669"/>
    <property type="project" value="InterPro"/>
</dbReference>
<dbReference type="InterPro" id="IPR007131">
    <property type="entry name" value="SHD1"/>
</dbReference>
<evidence type="ECO:0000256" key="13">
    <source>
        <dbReference type="ARBA" id="ARBA00023203"/>
    </source>
</evidence>
<keyword evidence="11" id="KW-0967">Endosome</keyword>
<evidence type="ECO:0000256" key="2">
    <source>
        <dbReference type="ARBA" id="ARBA00004134"/>
    </source>
</evidence>
<dbReference type="PANTHER" id="PTHR15735">
    <property type="entry name" value="FCH AND DOUBLE SH3 DOMAINS PROTEIN"/>
    <property type="match status" value="1"/>
</dbReference>
<feature type="region of interest" description="Disordered" evidence="16">
    <location>
        <begin position="183"/>
        <end position="277"/>
    </location>
</feature>
<comment type="similarity">
    <text evidence="4">Belongs to the SLA1 family.</text>
</comment>
<feature type="compositionally biased region" description="Pro residues" evidence="16">
    <location>
        <begin position="1047"/>
        <end position="1073"/>
    </location>
</feature>